<proteinExistence type="predicted"/>
<comment type="cofactor">
    <cofactor evidence="1">
        <name>pyridoxal 5'-phosphate</name>
        <dbReference type="ChEBI" id="CHEBI:597326"/>
    </cofactor>
</comment>
<sequence>MGKEQNLEVEVLDATQDRKNLSVWLKKSKWDITNNTRSCLNRLGSYNYIEFACHDDNCTALMIESLEKFGASTCASRINGGNTSLHEELEQAIANFVGKPAAMLYGMGFATNSTTIPTLVGNVGVAL</sequence>
<dbReference type="SUPFAM" id="SSF53383">
    <property type="entry name" value="PLP-dependent transferases"/>
    <property type="match status" value="1"/>
</dbReference>
<evidence type="ECO:0000313" key="3">
    <source>
        <dbReference type="EMBL" id="CAK9860774.1"/>
    </source>
</evidence>
<dbReference type="InterPro" id="IPR050087">
    <property type="entry name" value="AON_synthase_class-II"/>
</dbReference>
<dbReference type="PANTHER" id="PTHR13693">
    <property type="entry name" value="CLASS II AMINOTRANSFERASE/8-AMINO-7-OXONONANOATE SYNTHASE"/>
    <property type="match status" value="1"/>
</dbReference>
<dbReference type="EMBL" id="OZ023712">
    <property type="protein sequence ID" value="CAK9860774.1"/>
    <property type="molecule type" value="Genomic_DNA"/>
</dbReference>
<dbReference type="Gene3D" id="3.40.640.10">
    <property type="entry name" value="Type I PLP-dependent aspartate aminotransferase-like (Major domain)"/>
    <property type="match status" value="1"/>
</dbReference>
<dbReference type="InterPro" id="IPR015421">
    <property type="entry name" value="PyrdxlP-dep_Trfase_major"/>
</dbReference>
<keyword evidence="4" id="KW-1185">Reference proteome</keyword>
<organism evidence="3 4">
    <name type="scientific">Sphagnum jensenii</name>
    <dbReference type="NCBI Taxonomy" id="128206"/>
    <lineage>
        <taxon>Eukaryota</taxon>
        <taxon>Viridiplantae</taxon>
        <taxon>Streptophyta</taxon>
        <taxon>Embryophyta</taxon>
        <taxon>Bryophyta</taxon>
        <taxon>Sphagnophytina</taxon>
        <taxon>Sphagnopsida</taxon>
        <taxon>Sphagnales</taxon>
        <taxon>Sphagnaceae</taxon>
        <taxon>Sphagnum</taxon>
    </lineage>
</organism>
<reference evidence="3" key="1">
    <citation type="submission" date="2024-03" db="EMBL/GenBank/DDBJ databases">
        <authorList>
            <consortium name="ELIXIR-Norway"/>
            <consortium name="Elixir Norway"/>
        </authorList>
    </citation>
    <scope>NUCLEOTIDE SEQUENCE</scope>
</reference>
<name>A0ABP1AE08_9BRYO</name>
<evidence type="ECO:0000313" key="4">
    <source>
        <dbReference type="Proteomes" id="UP001497522"/>
    </source>
</evidence>
<evidence type="ECO:0000256" key="1">
    <source>
        <dbReference type="ARBA" id="ARBA00001933"/>
    </source>
</evidence>
<keyword evidence="2" id="KW-0808">Transferase</keyword>
<dbReference type="PANTHER" id="PTHR13693:SF3">
    <property type="entry name" value="LD36009P"/>
    <property type="match status" value="1"/>
</dbReference>
<accession>A0ABP1AE08</accession>
<dbReference type="Proteomes" id="UP001497522">
    <property type="component" value="Chromosome 11"/>
</dbReference>
<evidence type="ECO:0000256" key="2">
    <source>
        <dbReference type="ARBA" id="ARBA00022679"/>
    </source>
</evidence>
<dbReference type="InterPro" id="IPR015424">
    <property type="entry name" value="PyrdxlP-dep_Trfase"/>
</dbReference>
<gene>
    <name evidence="3" type="ORF">CSSPJE1EN2_LOCUS3769</name>
</gene>
<protein>
    <submittedName>
        <fullName evidence="3">Uncharacterized protein</fullName>
    </submittedName>
</protein>